<dbReference type="EMBL" id="JBHTNF010000002">
    <property type="protein sequence ID" value="MFD1327338.1"/>
    <property type="molecule type" value="Genomic_DNA"/>
</dbReference>
<sequence length="181" mass="20326">MKPQLTRDDDFACTAAATRRYQWSSRTCRLGLDVFKIAKTAFASPFVPNSVSFDSSDNELLTQYCITERWTGDLSNGLFHLGDKAARLHGLDQRNCGLLNLVRCYEPQDRGRVLELFEQAATASSNFCFSTIINVTGAPRQPVFCIGESTGLEQRYAGTIIGVFFFPRFQLDRVGHCFMSQ</sequence>
<evidence type="ECO:0000313" key="1">
    <source>
        <dbReference type="EMBL" id="MFD1327338.1"/>
    </source>
</evidence>
<evidence type="ECO:0000313" key="2">
    <source>
        <dbReference type="Proteomes" id="UP001597173"/>
    </source>
</evidence>
<dbReference type="Proteomes" id="UP001597173">
    <property type="component" value="Unassembled WGS sequence"/>
</dbReference>
<accession>A0ABW3YUU5</accession>
<organism evidence="1 2">
    <name type="scientific">Mycoplana ramosa</name>
    <name type="common">Mycoplana bullata</name>
    <dbReference type="NCBI Taxonomy" id="40837"/>
    <lineage>
        <taxon>Bacteria</taxon>
        <taxon>Pseudomonadati</taxon>
        <taxon>Pseudomonadota</taxon>
        <taxon>Alphaproteobacteria</taxon>
        <taxon>Hyphomicrobiales</taxon>
        <taxon>Rhizobiaceae</taxon>
        <taxon>Mycoplana</taxon>
    </lineage>
</organism>
<dbReference type="RefSeq" id="WP_374835028.1">
    <property type="nucleotide sequence ID" value="NZ_JBHEEW010000001.1"/>
</dbReference>
<keyword evidence="2" id="KW-1185">Reference proteome</keyword>
<comment type="caution">
    <text evidence="1">The sequence shown here is derived from an EMBL/GenBank/DDBJ whole genome shotgun (WGS) entry which is preliminary data.</text>
</comment>
<reference evidence="2" key="1">
    <citation type="journal article" date="2019" name="Int. J. Syst. Evol. Microbiol.">
        <title>The Global Catalogue of Microorganisms (GCM) 10K type strain sequencing project: providing services to taxonomists for standard genome sequencing and annotation.</title>
        <authorList>
            <consortium name="The Broad Institute Genomics Platform"/>
            <consortium name="The Broad Institute Genome Sequencing Center for Infectious Disease"/>
            <person name="Wu L."/>
            <person name="Ma J."/>
        </authorList>
    </citation>
    <scope>NUCLEOTIDE SEQUENCE [LARGE SCALE GENOMIC DNA]</scope>
    <source>
        <strain evidence="2">CCUG 55609</strain>
    </source>
</reference>
<gene>
    <name evidence="1" type="ORF">ACFQ33_05465</name>
</gene>
<protein>
    <submittedName>
        <fullName evidence="1">Uncharacterized protein</fullName>
    </submittedName>
</protein>
<proteinExistence type="predicted"/>
<name>A0ABW3YUU5_MYCRA</name>